<dbReference type="SUPFAM" id="SSF52821">
    <property type="entry name" value="Rhodanese/Cell cycle control phosphatase"/>
    <property type="match status" value="1"/>
</dbReference>
<name>A0A369M8B6_9ACTN</name>
<gene>
    <name evidence="3" type="ORF">C1877_01580</name>
</gene>
<organism evidence="3 4">
    <name type="scientific">Gordonibacter pamelaeae</name>
    <dbReference type="NCBI Taxonomy" id="471189"/>
    <lineage>
        <taxon>Bacteria</taxon>
        <taxon>Bacillati</taxon>
        <taxon>Actinomycetota</taxon>
        <taxon>Coriobacteriia</taxon>
        <taxon>Eggerthellales</taxon>
        <taxon>Eggerthellaceae</taxon>
        <taxon>Gordonibacter</taxon>
    </lineage>
</organism>
<sequence length="149" mass="16211">MTLNTFSPPPASRAGRGRQEGTVADEEGSVKVVITAEDQRALDSGAYHLISSEAAEDLVDQGGVTILDVRSPQEYGDGHLRDSLNIRYDSFDPLPPELEGLDRDAPVLAYCRTGNRARKTCAQLINNGFTNVYNMDKGILDWAGVTVAW</sequence>
<reference evidence="3 4" key="1">
    <citation type="journal article" date="2018" name="Elife">
        <title>Discovery and characterization of a prevalent human gut bacterial enzyme sufficient for the inactivation of a family of plant toxins.</title>
        <authorList>
            <person name="Koppel N."/>
            <person name="Bisanz J.E."/>
            <person name="Pandelia M.E."/>
            <person name="Turnbaugh P.J."/>
            <person name="Balskus E.P."/>
        </authorList>
    </citation>
    <scope>NUCLEOTIDE SEQUENCE [LARGE SCALE GENOMIC DNA]</scope>
    <source>
        <strain evidence="3 4">3C</strain>
    </source>
</reference>
<evidence type="ECO:0000259" key="2">
    <source>
        <dbReference type="PROSITE" id="PS50206"/>
    </source>
</evidence>
<dbReference type="EMBL" id="PPTS01000001">
    <property type="protein sequence ID" value="RDB67157.1"/>
    <property type="molecule type" value="Genomic_DNA"/>
</dbReference>
<dbReference type="Pfam" id="PF00581">
    <property type="entry name" value="Rhodanese"/>
    <property type="match status" value="1"/>
</dbReference>
<protein>
    <submittedName>
        <fullName evidence="3">Rhodanese-like domain-containing protein</fullName>
    </submittedName>
</protein>
<dbReference type="PANTHER" id="PTHR43031">
    <property type="entry name" value="FAD-DEPENDENT OXIDOREDUCTASE"/>
    <property type="match status" value="1"/>
</dbReference>
<comment type="caution">
    <text evidence="3">The sequence shown here is derived from an EMBL/GenBank/DDBJ whole genome shotgun (WGS) entry which is preliminary data.</text>
</comment>
<dbReference type="InterPro" id="IPR001763">
    <property type="entry name" value="Rhodanese-like_dom"/>
</dbReference>
<evidence type="ECO:0000256" key="1">
    <source>
        <dbReference type="SAM" id="MobiDB-lite"/>
    </source>
</evidence>
<evidence type="ECO:0000313" key="3">
    <source>
        <dbReference type="EMBL" id="RDB67157.1"/>
    </source>
</evidence>
<dbReference type="Gene3D" id="3.40.250.10">
    <property type="entry name" value="Rhodanese-like domain"/>
    <property type="match status" value="1"/>
</dbReference>
<feature type="region of interest" description="Disordered" evidence="1">
    <location>
        <begin position="1"/>
        <end position="26"/>
    </location>
</feature>
<dbReference type="Proteomes" id="UP000254000">
    <property type="component" value="Unassembled WGS sequence"/>
</dbReference>
<dbReference type="CDD" id="cd00158">
    <property type="entry name" value="RHOD"/>
    <property type="match status" value="1"/>
</dbReference>
<feature type="domain" description="Rhodanese" evidence="2">
    <location>
        <begin position="60"/>
        <end position="148"/>
    </location>
</feature>
<dbReference type="PANTHER" id="PTHR43031:SF16">
    <property type="entry name" value="OXIDOREDUCTASE"/>
    <property type="match status" value="1"/>
</dbReference>
<keyword evidence="4" id="KW-1185">Reference proteome</keyword>
<proteinExistence type="predicted"/>
<accession>A0A369M8B6</accession>
<dbReference type="InterPro" id="IPR050229">
    <property type="entry name" value="GlpE_sulfurtransferase"/>
</dbReference>
<dbReference type="SMART" id="SM00450">
    <property type="entry name" value="RHOD"/>
    <property type="match status" value="1"/>
</dbReference>
<dbReference type="OrthoDB" id="9800872at2"/>
<dbReference type="InterPro" id="IPR036873">
    <property type="entry name" value="Rhodanese-like_dom_sf"/>
</dbReference>
<dbReference type="PROSITE" id="PS50206">
    <property type="entry name" value="RHODANESE_3"/>
    <property type="match status" value="1"/>
</dbReference>
<evidence type="ECO:0000313" key="4">
    <source>
        <dbReference type="Proteomes" id="UP000254000"/>
    </source>
</evidence>
<dbReference type="AlphaFoldDB" id="A0A369M8B6"/>